<evidence type="ECO:0000256" key="3">
    <source>
        <dbReference type="ARBA" id="ARBA00023242"/>
    </source>
</evidence>
<evidence type="ECO:0000256" key="1">
    <source>
        <dbReference type="ARBA" id="ARBA00004604"/>
    </source>
</evidence>
<dbReference type="PANTHER" id="PTHR14150:SF12">
    <property type="entry name" value="U3 SMALL NUCLEOLAR RNA-ASSOCIATED PROTEIN 14 HOMOLOG A"/>
    <property type="match status" value="1"/>
</dbReference>
<dbReference type="Pfam" id="PF04615">
    <property type="entry name" value="Utp14"/>
    <property type="match status" value="1"/>
</dbReference>
<proteinExistence type="predicted"/>
<dbReference type="Proteomes" id="UP001295469">
    <property type="component" value="Chromosome A04"/>
</dbReference>
<feature type="region of interest" description="Disordered" evidence="4">
    <location>
        <begin position="1"/>
        <end position="24"/>
    </location>
</feature>
<dbReference type="PANTHER" id="PTHR14150">
    <property type="entry name" value="U3 SMALL NUCLEOLAR RNA-ASSOCIATED PROTEIN 14"/>
    <property type="match status" value="1"/>
</dbReference>
<sequence>MEDDVSTIPSFLQSPKNSLKDDRFSPQSTAHFFGGCNSHGGSQRKKRLEISTLPGDCGLWGLYSLLFRHELKANKSRRERMTLKHKNTGKWAKRMLSRGLNVKYDGTKAAIA</sequence>
<keyword evidence="2" id="KW-0597">Phosphoprotein</keyword>
<organism evidence="5">
    <name type="scientific">Brassica napus</name>
    <name type="common">Rape</name>
    <dbReference type="NCBI Taxonomy" id="3708"/>
    <lineage>
        <taxon>Eukaryota</taxon>
        <taxon>Viridiplantae</taxon>
        <taxon>Streptophyta</taxon>
        <taxon>Embryophyta</taxon>
        <taxon>Tracheophyta</taxon>
        <taxon>Spermatophyta</taxon>
        <taxon>Magnoliopsida</taxon>
        <taxon>eudicotyledons</taxon>
        <taxon>Gunneridae</taxon>
        <taxon>Pentapetalae</taxon>
        <taxon>rosids</taxon>
        <taxon>malvids</taxon>
        <taxon>Brassicales</taxon>
        <taxon>Brassicaceae</taxon>
        <taxon>Brassiceae</taxon>
        <taxon>Brassica</taxon>
    </lineage>
</organism>
<dbReference type="AlphaFoldDB" id="A0A817ASS9"/>
<feature type="compositionally biased region" description="Polar residues" evidence="4">
    <location>
        <begin position="7"/>
        <end position="17"/>
    </location>
</feature>
<dbReference type="GO" id="GO:0006364">
    <property type="term" value="P:rRNA processing"/>
    <property type="evidence" value="ECO:0007669"/>
    <property type="project" value="InterPro"/>
</dbReference>
<dbReference type="InterPro" id="IPR006709">
    <property type="entry name" value="SSU_processome_Utp14"/>
</dbReference>
<accession>A0A817ASS9</accession>
<keyword evidence="3" id="KW-0539">Nucleus</keyword>
<comment type="subcellular location">
    <subcellularLocation>
        <location evidence="1">Nucleus</location>
        <location evidence="1">Nucleolus</location>
    </subcellularLocation>
</comment>
<evidence type="ECO:0000313" key="5">
    <source>
        <dbReference type="EMBL" id="CAF2275171.1"/>
    </source>
</evidence>
<gene>
    <name evidence="5" type="ORF">DARMORV10_A04P15050.1</name>
</gene>
<name>A0A817ASS9_BRANA</name>
<dbReference type="GO" id="GO:0032040">
    <property type="term" value="C:small-subunit processome"/>
    <property type="evidence" value="ECO:0007669"/>
    <property type="project" value="InterPro"/>
</dbReference>
<evidence type="ECO:0000256" key="2">
    <source>
        <dbReference type="ARBA" id="ARBA00022553"/>
    </source>
</evidence>
<evidence type="ECO:0000256" key="4">
    <source>
        <dbReference type="SAM" id="MobiDB-lite"/>
    </source>
</evidence>
<dbReference type="EMBL" id="HG994358">
    <property type="protein sequence ID" value="CAF2275171.1"/>
    <property type="molecule type" value="Genomic_DNA"/>
</dbReference>
<reference evidence="5" key="1">
    <citation type="submission" date="2021-01" db="EMBL/GenBank/DDBJ databases">
        <authorList>
            <consortium name="Genoscope - CEA"/>
            <person name="William W."/>
        </authorList>
    </citation>
    <scope>NUCLEOTIDE SEQUENCE</scope>
</reference>
<protein>
    <submittedName>
        <fullName evidence="5">(rape) hypothetical protein</fullName>
    </submittedName>
</protein>